<accession>A0A1G7NZG7</accession>
<protein>
    <submittedName>
        <fullName evidence="1">Uncharacterized protein</fullName>
    </submittedName>
</protein>
<proteinExistence type="predicted"/>
<name>A0A1G7NZG7_9BRAD</name>
<evidence type="ECO:0000313" key="1">
    <source>
        <dbReference type="EMBL" id="SDF79257.1"/>
    </source>
</evidence>
<dbReference type="EMBL" id="FMZW01000074">
    <property type="protein sequence ID" value="SDF79257.1"/>
    <property type="molecule type" value="Genomic_DNA"/>
</dbReference>
<evidence type="ECO:0000313" key="2">
    <source>
        <dbReference type="Proteomes" id="UP000199245"/>
    </source>
</evidence>
<reference evidence="1 2" key="1">
    <citation type="submission" date="2016-10" db="EMBL/GenBank/DDBJ databases">
        <authorList>
            <person name="de Groot N.N."/>
        </authorList>
    </citation>
    <scope>NUCLEOTIDE SEQUENCE [LARGE SCALE GENOMIC DNA]</scope>
    <source>
        <strain evidence="1 2">R5</strain>
    </source>
</reference>
<sequence length="40" mass="4273">MALVVGLVFGAYMAIADGLAFRKVIPPEQAALVLVTQRRS</sequence>
<dbReference type="Proteomes" id="UP000199245">
    <property type="component" value="Unassembled WGS sequence"/>
</dbReference>
<dbReference type="RefSeq" id="WP_283809544.1">
    <property type="nucleotide sequence ID" value="NZ_FMZW01000074.1"/>
</dbReference>
<organism evidence="1 2">
    <name type="scientific">Bradyrhizobium brasilense</name>
    <dbReference type="NCBI Taxonomy" id="1419277"/>
    <lineage>
        <taxon>Bacteria</taxon>
        <taxon>Pseudomonadati</taxon>
        <taxon>Pseudomonadota</taxon>
        <taxon>Alphaproteobacteria</taxon>
        <taxon>Hyphomicrobiales</taxon>
        <taxon>Nitrobacteraceae</taxon>
        <taxon>Bradyrhizobium</taxon>
    </lineage>
</organism>
<dbReference type="AlphaFoldDB" id="A0A1G7NZG7"/>
<gene>
    <name evidence="1" type="ORF">SAMN05216337_10744</name>
</gene>